<name>A0A975S517_9MICC</name>
<dbReference type="Pfam" id="PF10066">
    <property type="entry name" value="DUF2304"/>
    <property type="match status" value="1"/>
</dbReference>
<accession>A0A975S517</accession>
<evidence type="ECO:0000313" key="3">
    <source>
        <dbReference type="EMBL" id="QWQ35427.1"/>
    </source>
</evidence>
<protein>
    <submittedName>
        <fullName evidence="3">DUF2304 domain-containing protein</fullName>
    </submittedName>
</protein>
<evidence type="ECO:0000313" key="4">
    <source>
        <dbReference type="Proteomes" id="UP000680588"/>
    </source>
</evidence>
<dbReference type="RefSeq" id="WP_104160545.1">
    <property type="nucleotide sequence ID" value="NZ_CP076456.1"/>
</dbReference>
<gene>
    <name evidence="3" type="ORF">KG104_13200</name>
</gene>
<keyword evidence="2" id="KW-0812">Transmembrane</keyword>
<keyword evidence="2" id="KW-0472">Membrane</keyword>
<feature type="transmembrane region" description="Helical" evidence="2">
    <location>
        <begin position="34"/>
        <end position="55"/>
    </location>
</feature>
<keyword evidence="4" id="KW-1185">Reference proteome</keyword>
<dbReference type="InterPro" id="IPR019277">
    <property type="entry name" value="DUF2304"/>
</dbReference>
<organism evidence="3 4">
    <name type="scientific">Arthrobacter sunyaminii</name>
    <dbReference type="NCBI Taxonomy" id="2816859"/>
    <lineage>
        <taxon>Bacteria</taxon>
        <taxon>Bacillati</taxon>
        <taxon>Actinomycetota</taxon>
        <taxon>Actinomycetes</taxon>
        <taxon>Micrococcales</taxon>
        <taxon>Micrococcaceae</taxon>
        <taxon>Arthrobacter</taxon>
    </lineage>
</organism>
<sequence>MTTTLLPFLLALAVVCWVVLLLRQRKLKEKYAVLWVIVGLLIIVLAGFPQLLGWASDLAGFAIPANLLFTLAIFLVLGVCLHLSLEISVVEDETRALAEEAAILRAALDKLTARVEALSVSSGQDGTADGSSPAPHHGDGLQGPRHG</sequence>
<keyword evidence="2" id="KW-1133">Transmembrane helix</keyword>
<dbReference type="EMBL" id="CP076456">
    <property type="protein sequence ID" value="QWQ35427.1"/>
    <property type="molecule type" value="Genomic_DNA"/>
</dbReference>
<dbReference type="Proteomes" id="UP000680588">
    <property type="component" value="Chromosome"/>
</dbReference>
<dbReference type="AlphaFoldDB" id="A0A975S517"/>
<feature type="transmembrane region" description="Helical" evidence="2">
    <location>
        <begin position="61"/>
        <end position="85"/>
    </location>
</feature>
<feature type="transmembrane region" description="Helical" evidence="2">
    <location>
        <begin position="6"/>
        <end position="22"/>
    </location>
</feature>
<evidence type="ECO:0000256" key="2">
    <source>
        <dbReference type="SAM" id="Phobius"/>
    </source>
</evidence>
<evidence type="ECO:0000256" key="1">
    <source>
        <dbReference type="SAM" id="MobiDB-lite"/>
    </source>
</evidence>
<reference evidence="3" key="1">
    <citation type="submission" date="2021-06" db="EMBL/GenBank/DDBJ databases">
        <title>Novel species in genus Arthrobacter.</title>
        <authorList>
            <person name="Zhang G."/>
        </authorList>
    </citation>
    <scope>NUCLEOTIDE SEQUENCE</scope>
    <source>
        <strain evidence="3">Zg-ZUI122</strain>
    </source>
</reference>
<dbReference type="KEGG" id="asun:KG104_13200"/>
<proteinExistence type="predicted"/>
<feature type="region of interest" description="Disordered" evidence="1">
    <location>
        <begin position="122"/>
        <end position="147"/>
    </location>
</feature>